<dbReference type="GO" id="GO:0010468">
    <property type="term" value="P:regulation of gene expression"/>
    <property type="evidence" value="ECO:0007669"/>
    <property type="project" value="UniProtKB-ARBA"/>
</dbReference>
<dbReference type="GO" id="GO:0048663">
    <property type="term" value="P:neuron fate commitment"/>
    <property type="evidence" value="ECO:0007669"/>
    <property type="project" value="UniProtKB-ARBA"/>
</dbReference>
<dbReference type="PANTHER" id="PTHR24335">
    <property type="entry name" value="MOTOR NEURON AND PANCREAS HOMEOBOX PROTEIN"/>
    <property type="match status" value="1"/>
</dbReference>
<dbReference type="InterPro" id="IPR001356">
    <property type="entry name" value="HD"/>
</dbReference>
<comment type="subcellular location">
    <subcellularLocation>
        <location evidence="1 6 7">Nucleus</location>
    </subcellularLocation>
</comment>
<reference evidence="10 11" key="1">
    <citation type="submission" date="2024-10" db="EMBL/GenBank/DDBJ databases">
        <authorList>
            <person name="Kim D."/>
        </authorList>
    </citation>
    <scope>NUCLEOTIDE SEQUENCE [LARGE SCALE GENOMIC DNA]</scope>
    <source>
        <strain evidence="10">BH-2024</strain>
    </source>
</reference>
<dbReference type="InterPro" id="IPR017970">
    <property type="entry name" value="Homeobox_CS"/>
</dbReference>
<dbReference type="InterPro" id="IPR020479">
    <property type="entry name" value="HD_metazoa"/>
</dbReference>
<evidence type="ECO:0000256" key="1">
    <source>
        <dbReference type="ARBA" id="ARBA00004123"/>
    </source>
</evidence>
<dbReference type="AlphaFoldDB" id="A0ABD2JU80"/>
<keyword evidence="11" id="KW-1185">Reference proteome</keyword>
<dbReference type="SUPFAM" id="SSF46689">
    <property type="entry name" value="Homeodomain-like"/>
    <property type="match status" value="1"/>
</dbReference>
<name>A0ABD2JU80_9BILA</name>
<keyword evidence="3 6" id="KW-0238">DNA-binding</keyword>
<dbReference type="GO" id="GO:0003677">
    <property type="term" value="F:DNA binding"/>
    <property type="evidence" value="ECO:0007669"/>
    <property type="project" value="UniProtKB-UniRule"/>
</dbReference>
<dbReference type="Gene3D" id="1.10.10.60">
    <property type="entry name" value="Homeodomain-like"/>
    <property type="match status" value="1"/>
</dbReference>
<evidence type="ECO:0000256" key="4">
    <source>
        <dbReference type="ARBA" id="ARBA00023155"/>
    </source>
</evidence>
<dbReference type="SMART" id="SM00389">
    <property type="entry name" value="HOX"/>
    <property type="match status" value="1"/>
</dbReference>
<feature type="region of interest" description="Disordered" evidence="8">
    <location>
        <begin position="30"/>
        <end position="49"/>
    </location>
</feature>
<comment type="caution">
    <text evidence="10">The sequence shown here is derived from an EMBL/GenBank/DDBJ whole genome shotgun (WGS) entry which is preliminary data.</text>
</comment>
<dbReference type="Pfam" id="PF00046">
    <property type="entry name" value="Homeodomain"/>
    <property type="match status" value="1"/>
</dbReference>
<dbReference type="Proteomes" id="UP001620626">
    <property type="component" value="Unassembled WGS sequence"/>
</dbReference>
<dbReference type="CDD" id="cd00086">
    <property type="entry name" value="homeodomain"/>
    <property type="match status" value="1"/>
</dbReference>
<keyword evidence="5 6" id="KW-0539">Nucleus</keyword>
<evidence type="ECO:0000256" key="8">
    <source>
        <dbReference type="SAM" id="MobiDB-lite"/>
    </source>
</evidence>
<evidence type="ECO:0000313" key="11">
    <source>
        <dbReference type="Proteomes" id="UP001620626"/>
    </source>
</evidence>
<gene>
    <name evidence="10" type="ORF">niasHT_027342</name>
</gene>
<dbReference type="GO" id="GO:0005634">
    <property type="term" value="C:nucleus"/>
    <property type="evidence" value="ECO:0007669"/>
    <property type="project" value="UniProtKB-SubCell"/>
</dbReference>
<keyword evidence="4 6" id="KW-0371">Homeobox</keyword>
<dbReference type="PROSITE" id="PS00027">
    <property type="entry name" value="HOMEOBOX_1"/>
    <property type="match status" value="1"/>
</dbReference>
<feature type="DNA-binding region" description="Homeobox" evidence="6">
    <location>
        <begin position="86"/>
        <end position="145"/>
    </location>
</feature>
<dbReference type="InterPro" id="IPR042768">
    <property type="entry name" value="MNX1/Ceh-12"/>
</dbReference>
<dbReference type="PROSITE" id="PS50071">
    <property type="entry name" value="HOMEOBOX_2"/>
    <property type="match status" value="1"/>
</dbReference>
<organism evidence="10 11">
    <name type="scientific">Heterodera trifolii</name>
    <dbReference type="NCBI Taxonomy" id="157864"/>
    <lineage>
        <taxon>Eukaryota</taxon>
        <taxon>Metazoa</taxon>
        <taxon>Ecdysozoa</taxon>
        <taxon>Nematoda</taxon>
        <taxon>Chromadorea</taxon>
        <taxon>Rhabditida</taxon>
        <taxon>Tylenchina</taxon>
        <taxon>Tylenchomorpha</taxon>
        <taxon>Tylenchoidea</taxon>
        <taxon>Heteroderidae</taxon>
        <taxon>Heteroderinae</taxon>
        <taxon>Heterodera</taxon>
    </lineage>
</organism>
<evidence type="ECO:0000256" key="7">
    <source>
        <dbReference type="RuleBase" id="RU000682"/>
    </source>
</evidence>
<accession>A0ABD2JU80</accession>
<dbReference type="FunFam" id="1.10.10.60:FF:000417">
    <property type="entry name" value="Even-skipped homeobox 1"/>
    <property type="match status" value="1"/>
</dbReference>
<dbReference type="PRINTS" id="PR00024">
    <property type="entry name" value="HOMEOBOX"/>
</dbReference>
<dbReference type="EMBL" id="JBICBT010000906">
    <property type="protein sequence ID" value="KAL3094014.1"/>
    <property type="molecule type" value="Genomic_DNA"/>
</dbReference>
<proteinExistence type="predicted"/>
<dbReference type="InterPro" id="IPR009057">
    <property type="entry name" value="Homeodomain-like_sf"/>
</dbReference>
<evidence type="ECO:0000313" key="10">
    <source>
        <dbReference type="EMBL" id="KAL3094014.1"/>
    </source>
</evidence>
<evidence type="ECO:0000256" key="3">
    <source>
        <dbReference type="ARBA" id="ARBA00023125"/>
    </source>
</evidence>
<sequence>MFHSISALIGSAADQIDCKINAKEEKAPKWDNSKCFSAPPPPPIEQNGTTLPPLNDGTLQISQKQISIDQLMALTLWHWQTLSRGMRRPRTTFSSHQLAELERQFAQTKYLSRPRRYQLAHELSLNETQIKIWFQNRRMKEKRMVTQTDDSEQN</sequence>
<dbReference type="PANTHER" id="PTHR24335:SF4">
    <property type="entry name" value="EXTRA-EXTRA"/>
    <property type="match status" value="1"/>
</dbReference>
<evidence type="ECO:0000256" key="2">
    <source>
        <dbReference type="ARBA" id="ARBA00022473"/>
    </source>
</evidence>
<feature type="domain" description="Homeobox" evidence="9">
    <location>
        <begin position="84"/>
        <end position="144"/>
    </location>
</feature>
<evidence type="ECO:0000256" key="6">
    <source>
        <dbReference type="PROSITE-ProRule" id="PRU00108"/>
    </source>
</evidence>
<protein>
    <recommendedName>
        <fullName evidence="9">Homeobox domain-containing protein</fullName>
    </recommendedName>
</protein>
<keyword evidence="2" id="KW-0217">Developmental protein</keyword>
<evidence type="ECO:0000259" key="9">
    <source>
        <dbReference type="PROSITE" id="PS50071"/>
    </source>
</evidence>
<evidence type="ECO:0000256" key="5">
    <source>
        <dbReference type="ARBA" id="ARBA00023242"/>
    </source>
</evidence>